<evidence type="ECO:0000313" key="2">
    <source>
        <dbReference type="Proteomes" id="UP000620124"/>
    </source>
</evidence>
<proteinExistence type="predicted"/>
<dbReference type="OrthoDB" id="3010851at2759"/>
<organism evidence="1 2">
    <name type="scientific">Mycena venus</name>
    <dbReference type="NCBI Taxonomy" id="2733690"/>
    <lineage>
        <taxon>Eukaryota</taxon>
        <taxon>Fungi</taxon>
        <taxon>Dikarya</taxon>
        <taxon>Basidiomycota</taxon>
        <taxon>Agaricomycotina</taxon>
        <taxon>Agaricomycetes</taxon>
        <taxon>Agaricomycetidae</taxon>
        <taxon>Agaricales</taxon>
        <taxon>Marasmiineae</taxon>
        <taxon>Mycenaceae</taxon>
        <taxon>Mycena</taxon>
    </lineage>
</organism>
<reference evidence="1" key="1">
    <citation type="submission" date="2020-05" db="EMBL/GenBank/DDBJ databases">
        <title>Mycena genomes resolve the evolution of fungal bioluminescence.</title>
        <authorList>
            <person name="Tsai I.J."/>
        </authorList>
    </citation>
    <scope>NUCLEOTIDE SEQUENCE</scope>
    <source>
        <strain evidence="1">CCC161011</strain>
    </source>
</reference>
<name>A0A8H6TZT7_9AGAR</name>
<evidence type="ECO:0000313" key="1">
    <source>
        <dbReference type="EMBL" id="KAF7326775.1"/>
    </source>
</evidence>
<dbReference type="AlphaFoldDB" id="A0A8H6TZT7"/>
<gene>
    <name evidence="1" type="ORF">MVEN_02596700</name>
</gene>
<dbReference type="EMBL" id="JACAZI010000040">
    <property type="protein sequence ID" value="KAF7326775.1"/>
    <property type="molecule type" value="Genomic_DNA"/>
</dbReference>
<comment type="caution">
    <text evidence="1">The sequence shown here is derived from an EMBL/GenBank/DDBJ whole genome shotgun (WGS) entry which is preliminary data.</text>
</comment>
<sequence>MDSCATFCNLLLSTSVNPVSEHSLISLDWVLTAGIPAPQSVTLGVLTLPSGNTMCSMHMKLSVTTGLSYDLVLSRDWLFFCRQTLLHVSFHLSSGIVHPGRQPSARPSHLVQHPSPTPMDLDPPLLGLRDIVDTSHGISWT</sequence>
<protein>
    <submittedName>
        <fullName evidence="1">Uncharacterized protein</fullName>
    </submittedName>
</protein>
<keyword evidence="2" id="KW-1185">Reference proteome</keyword>
<dbReference type="Proteomes" id="UP000620124">
    <property type="component" value="Unassembled WGS sequence"/>
</dbReference>
<accession>A0A8H6TZT7</accession>